<dbReference type="PANTHER" id="PTHR15092:SF44">
    <property type="entry name" value="POLY(A)-SPECIFIC RIBONUCLEASE PARN"/>
    <property type="match status" value="1"/>
</dbReference>
<dbReference type="Proteomes" id="UP000236370">
    <property type="component" value="Unassembled WGS sequence"/>
</dbReference>
<dbReference type="Gene3D" id="3.30.420.10">
    <property type="entry name" value="Ribonuclease H-like superfamily/Ribonuclease H"/>
    <property type="match status" value="2"/>
</dbReference>
<dbReference type="InterPro" id="IPR012677">
    <property type="entry name" value="Nucleotide-bd_a/b_plait_sf"/>
</dbReference>
<dbReference type="EC" id="3.1.13.4" evidence="6"/>
<dbReference type="FunFam" id="3.30.1370.50:FF:000014">
    <property type="entry name" value="Poly(A)-specific ribonuclease PARN"/>
    <property type="match status" value="1"/>
</dbReference>
<evidence type="ECO:0000256" key="17">
    <source>
        <dbReference type="ARBA" id="ARBA00023161"/>
    </source>
</evidence>
<dbReference type="InterPro" id="IPR006941">
    <property type="entry name" value="RNase_CAF1"/>
</dbReference>
<dbReference type="GO" id="GO:0004535">
    <property type="term" value="F:poly(A)-specific ribonuclease activity"/>
    <property type="evidence" value="ECO:0007669"/>
    <property type="project" value="UniProtKB-EC"/>
</dbReference>
<evidence type="ECO:0000313" key="24">
    <source>
        <dbReference type="Proteomes" id="UP000236370"/>
    </source>
</evidence>
<dbReference type="Gene3D" id="3.30.70.330">
    <property type="match status" value="1"/>
</dbReference>
<evidence type="ECO:0000313" key="23">
    <source>
        <dbReference type="EMBL" id="PNI23493.1"/>
    </source>
</evidence>
<dbReference type="PROSITE" id="PS51061">
    <property type="entry name" value="R3H"/>
    <property type="match status" value="1"/>
</dbReference>
<reference evidence="23 24" key="1">
    <citation type="submission" date="2017-12" db="EMBL/GenBank/DDBJ databases">
        <title>High-resolution comparative analysis of great ape genomes.</title>
        <authorList>
            <person name="Pollen A."/>
            <person name="Hastie A."/>
            <person name="Hormozdiari F."/>
            <person name="Dougherty M."/>
            <person name="Liu R."/>
            <person name="Chaisson M."/>
            <person name="Hoppe E."/>
            <person name="Hill C."/>
            <person name="Pang A."/>
            <person name="Hillier L."/>
            <person name="Baker C."/>
            <person name="Armstrong J."/>
            <person name="Shendure J."/>
            <person name="Paten B."/>
            <person name="Wilson R."/>
            <person name="Chao H."/>
            <person name="Schneider V."/>
            <person name="Ventura M."/>
            <person name="Kronenberg Z."/>
            <person name="Murali S."/>
            <person name="Gordon D."/>
            <person name="Cantsilieris S."/>
            <person name="Munson K."/>
            <person name="Nelson B."/>
            <person name="Raja A."/>
            <person name="Underwood J."/>
            <person name="Diekhans M."/>
            <person name="Fiddes I."/>
            <person name="Haussler D."/>
            <person name="Eichler E."/>
        </authorList>
    </citation>
    <scope>NUCLEOTIDE SEQUENCE [LARGE SCALE GENOMIC DNA]</scope>
    <source>
        <strain evidence="23">Yerkes chimp pedigree #C0471</strain>
    </source>
</reference>
<dbReference type="InterPro" id="IPR014789">
    <property type="entry name" value="PolyA-riboNase_RNA-binding"/>
</dbReference>
<keyword evidence="10" id="KW-0540">Nuclease</keyword>
<dbReference type="InterPro" id="IPR034042">
    <property type="entry name" value="PARN_R3H"/>
</dbReference>
<evidence type="ECO:0000256" key="10">
    <source>
        <dbReference type="ARBA" id="ARBA00022722"/>
    </source>
</evidence>
<dbReference type="InterPro" id="IPR012337">
    <property type="entry name" value="RNaseH-like_sf"/>
</dbReference>
<evidence type="ECO:0000256" key="13">
    <source>
        <dbReference type="ARBA" id="ARBA00022839"/>
    </source>
</evidence>
<dbReference type="GO" id="GO:0003723">
    <property type="term" value="F:RNA binding"/>
    <property type="evidence" value="ECO:0007669"/>
    <property type="project" value="UniProtKB-KW"/>
</dbReference>
<evidence type="ECO:0000256" key="1">
    <source>
        <dbReference type="ARBA" id="ARBA00001663"/>
    </source>
</evidence>
<proteinExistence type="inferred from homology"/>
<evidence type="ECO:0000256" key="4">
    <source>
        <dbReference type="ARBA" id="ARBA00004604"/>
    </source>
</evidence>
<dbReference type="FunFam" id="3.30.420.10:FF:000035">
    <property type="entry name" value="Poly(A)-specific ribonuclease PARN"/>
    <property type="match status" value="1"/>
</dbReference>
<dbReference type="CDD" id="cd12428">
    <property type="entry name" value="RRM_PARN"/>
    <property type="match status" value="1"/>
</dbReference>
<dbReference type="InterPro" id="IPR001374">
    <property type="entry name" value="R3H_dom"/>
</dbReference>
<evidence type="ECO:0000256" key="21">
    <source>
        <dbReference type="SAM" id="MobiDB-lite"/>
    </source>
</evidence>
<evidence type="ECO:0000256" key="7">
    <source>
        <dbReference type="ARBA" id="ARBA00015918"/>
    </source>
</evidence>
<dbReference type="InterPro" id="IPR035979">
    <property type="entry name" value="RBD_domain_sf"/>
</dbReference>
<comment type="catalytic activity">
    <reaction evidence="1">
        <text>Exonucleolytic cleavage of poly(A) to 5'-AMP.</text>
        <dbReference type="EC" id="3.1.13.4"/>
    </reaction>
</comment>
<dbReference type="GO" id="GO:0005737">
    <property type="term" value="C:cytoplasm"/>
    <property type="evidence" value="ECO:0007669"/>
    <property type="project" value="UniProtKB-SubCell"/>
</dbReference>
<comment type="subunit">
    <text evidence="20">Homodimer. Found in a mRNA decay complex with RENT1, RENT2 and RENT3B. Interacts with KHSRP. Interacts with CELF1/CUGBP1. Interacts with ZC3HAV1 in an RNA-independent manner. Interacts with DHX36.</text>
</comment>
<comment type="subcellular location">
    <subcellularLocation>
        <location evidence="3">Cytoplasm</location>
    </subcellularLocation>
    <subcellularLocation>
        <location evidence="4">Nucleus</location>
        <location evidence="4">Nucleolus</location>
    </subcellularLocation>
</comment>
<evidence type="ECO:0000259" key="22">
    <source>
        <dbReference type="PROSITE" id="PS51061"/>
    </source>
</evidence>
<dbReference type="AlphaFoldDB" id="A0A2J8JL49"/>
<evidence type="ECO:0000256" key="20">
    <source>
        <dbReference type="ARBA" id="ARBA00064965"/>
    </source>
</evidence>
<evidence type="ECO:0000256" key="12">
    <source>
        <dbReference type="ARBA" id="ARBA00022801"/>
    </source>
</evidence>
<evidence type="ECO:0000256" key="18">
    <source>
        <dbReference type="ARBA" id="ARBA00023242"/>
    </source>
</evidence>
<keyword evidence="14" id="KW-0460">Magnesium</keyword>
<feature type="compositionally biased region" description="Basic residues" evidence="21">
    <location>
        <begin position="606"/>
        <end position="615"/>
    </location>
</feature>
<dbReference type="Pfam" id="PF04857">
    <property type="entry name" value="CAF1"/>
    <property type="match status" value="1"/>
</dbReference>
<dbReference type="GO" id="GO:0005730">
    <property type="term" value="C:nucleolus"/>
    <property type="evidence" value="ECO:0007669"/>
    <property type="project" value="UniProtKB-SubCell"/>
</dbReference>
<evidence type="ECO:0000256" key="8">
    <source>
        <dbReference type="ARBA" id="ARBA00022490"/>
    </source>
</evidence>
<dbReference type="SUPFAM" id="SSF53098">
    <property type="entry name" value="Ribonuclease H-like"/>
    <property type="match status" value="1"/>
</dbReference>
<comment type="caution">
    <text evidence="23">The sequence shown here is derived from an EMBL/GenBank/DDBJ whole genome shotgun (WGS) entry which is preliminary data.</text>
</comment>
<dbReference type="SUPFAM" id="SSF54928">
    <property type="entry name" value="RNA-binding domain, RBD"/>
    <property type="match status" value="1"/>
</dbReference>
<dbReference type="GO" id="GO:0045935">
    <property type="term" value="P:positive regulation of nucleobase-containing compound metabolic process"/>
    <property type="evidence" value="ECO:0007669"/>
    <property type="project" value="UniProtKB-ARBA"/>
</dbReference>
<evidence type="ECO:0000256" key="11">
    <source>
        <dbReference type="ARBA" id="ARBA00022723"/>
    </source>
</evidence>
<dbReference type="FunFam" id="3.30.420.10:FF:000042">
    <property type="entry name" value="poly(A)-specific ribonuclease PARN"/>
    <property type="match status" value="1"/>
</dbReference>
<evidence type="ECO:0000256" key="9">
    <source>
        <dbReference type="ARBA" id="ARBA00022553"/>
    </source>
</evidence>
<keyword evidence="13" id="KW-0269">Exonuclease</keyword>
<dbReference type="GO" id="GO:0000184">
    <property type="term" value="P:nuclear-transcribed mRNA catabolic process, nonsense-mediated decay"/>
    <property type="evidence" value="ECO:0007669"/>
    <property type="project" value="UniProtKB-KW"/>
</dbReference>
<dbReference type="GO" id="GO:0046872">
    <property type="term" value="F:metal ion binding"/>
    <property type="evidence" value="ECO:0007669"/>
    <property type="project" value="UniProtKB-KW"/>
</dbReference>
<gene>
    <name evidence="23" type="ORF">CK820_G0046688</name>
</gene>
<evidence type="ECO:0000256" key="6">
    <source>
        <dbReference type="ARBA" id="ARBA00012161"/>
    </source>
</evidence>
<comment type="similarity">
    <text evidence="5">Belongs to the CAF1 family.</text>
</comment>
<keyword evidence="12" id="KW-0378">Hydrolase</keyword>
<accession>A0A2J8JL49</accession>
<keyword evidence="17" id="KW-0866">Nonsense-mediated mRNA decay</keyword>
<evidence type="ECO:0000256" key="5">
    <source>
        <dbReference type="ARBA" id="ARBA00008372"/>
    </source>
</evidence>
<dbReference type="STRING" id="9598.ENSPTRP00000013293"/>
<sequence>MEIIRSNFKSNLHKVYQAIEEADFFAIDGEFSGISDGPSVSALTNGFDTPEERYQKLKKHSMDFLLFQFGLCTFKYDYTDSKYITKSFNFYVFPKPFNRSSPDVKFVCQSSSIDFLASQGFDFNKVFRNGIPYLNQEEERQLREQYDEKRSQANGAGALSYVSPNTSKCPVTIPEDQKKFIDQVVEKIEDLLQSEENKNLDLEPCTGFQRKLIYQTLSWKYPKGIHVETLETEKKERYIVISKVDEEERKRREQQKHAKEQEELNDAVGFSRVIHAIANSGKLVIGHNMLLDVMHTVHQFYCPLPADLSEFKEMTTCVFPRLLDTKLMASTQPFKDIINNTSLAELEKRLKETPFNPPKVESAEGFPSYDTASEQLHEAGYDAYITGLCFISMANYLGSFLSPPKIHVSARSKLIEPFFNKLFLMRVVDIPYLNLEGPDLQPKRDHVLHVTFPKEWKTSDLYQLFSAFGNIQISWIDDTSAFVSLSQPEQVKIAVNTSKYAESYRIQTYAEYMGRKQEEKQIKRKWTEDSWKEADSKRLNPQCIPYTLQNHYYRNNSFTAPSTVGKRNLSPSQEEAGLEDGVSGEISDTELEQTDSCAEPLSEGRKKAKKLKRMKKELSPAGSISKNSPATLFEVPDTW</sequence>
<evidence type="ECO:0000256" key="14">
    <source>
        <dbReference type="ARBA" id="ARBA00022842"/>
    </source>
</evidence>
<keyword evidence="9" id="KW-0597">Phosphoprotein</keyword>
<dbReference type="InterPro" id="IPR051181">
    <property type="entry name" value="CAF1_poly(A)_ribonucleases"/>
</dbReference>
<dbReference type="Pfam" id="PF08675">
    <property type="entry name" value="RNA_bind"/>
    <property type="match status" value="1"/>
</dbReference>
<evidence type="ECO:0000256" key="16">
    <source>
        <dbReference type="ARBA" id="ARBA00022990"/>
    </source>
</evidence>
<dbReference type="CDD" id="cd02637">
    <property type="entry name" value="R3H_PARN"/>
    <property type="match status" value="1"/>
</dbReference>
<dbReference type="InterPro" id="IPR036867">
    <property type="entry name" value="R3H_dom_sf"/>
</dbReference>
<keyword evidence="11" id="KW-0479">Metal-binding</keyword>
<comment type="cofactor">
    <cofactor evidence="2">
        <name>Mg(2+)</name>
        <dbReference type="ChEBI" id="CHEBI:18420"/>
    </cofactor>
</comment>
<keyword evidence="18" id="KW-0539">Nucleus</keyword>
<evidence type="ECO:0000256" key="3">
    <source>
        <dbReference type="ARBA" id="ARBA00004496"/>
    </source>
</evidence>
<dbReference type="FunFam" id="3.30.70.330:FF:000196">
    <property type="entry name" value="Poly(A)-specific ribonuclease PARN"/>
    <property type="match status" value="1"/>
</dbReference>
<keyword evidence="8" id="KW-0963">Cytoplasm</keyword>
<dbReference type="InterPro" id="IPR036397">
    <property type="entry name" value="RNaseH_sf"/>
</dbReference>
<feature type="region of interest" description="Disordered" evidence="21">
    <location>
        <begin position="560"/>
        <end position="639"/>
    </location>
</feature>
<evidence type="ECO:0000256" key="2">
    <source>
        <dbReference type="ARBA" id="ARBA00001946"/>
    </source>
</evidence>
<dbReference type="GO" id="GO:0010604">
    <property type="term" value="P:positive regulation of macromolecule metabolic process"/>
    <property type="evidence" value="ECO:0007669"/>
    <property type="project" value="UniProtKB-ARBA"/>
</dbReference>
<dbReference type="SUPFAM" id="SSF82708">
    <property type="entry name" value="R3H domain"/>
    <property type="match status" value="1"/>
</dbReference>
<organism evidence="23 24">
    <name type="scientific">Pan troglodytes</name>
    <name type="common">Chimpanzee</name>
    <dbReference type="NCBI Taxonomy" id="9598"/>
    <lineage>
        <taxon>Eukaryota</taxon>
        <taxon>Metazoa</taxon>
        <taxon>Chordata</taxon>
        <taxon>Craniata</taxon>
        <taxon>Vertebrata</taxon>
        <taxon>Euteleostomi</taxon>
        <taxon>Mammalia</taxon>
        <taxon>Eutheria</taxon>
        <taxon>Euarchontoglires</taxon>
        <taxon>Primates</taxon>
        <taxon>Haplorrhini</taxon>
        <taxon>Catarrhini</taxon>
        <taxon>Hominidae</taxon>
        <taxon>Pan</taxon>
    </lineage>
</organism>
<name>A0A2J8JL49_PANTR</name>
<evidence type="ECO:0000256" key="15">
    <source>
        <dbReference type="ARBA" id="ARBA00022884"/>
    </source>
</evidence>
<feature type="domain" description="R3H" evidence="22">
    <location>
        <begin position="178"/>
        <end position="245"/>
    </location>
</feature>
<dbReference type="PANTHER" id="PTHR15092">
    <property type="entry name" value="POLY A -SPECIFIC RIBONUCLEASE/TARGET OF EGR1, MEMBER 1"/>
    <property type="match status" value="1"/>
</dbReference>
<dbReference type="EMBL" id="NBAG03000447">
    <property type="protein sequence ID" value="PNI23493.1"/>
    <property type="molecule type" value="Genomic_DNA"/>
</dbReference>
<keyword evidence="15" id="KW-0694">RNA-binding</keyword>
<protein>
    <recommendedName>
        <fullName evidence="7">Poly(A)-specific ribonuclease PARN</fullName>
        <ecNumber evidence="6">3.1.13.4</ecNumber>
    </recommendedName>
    <alternativeName>
        <fullName evidence="19">Polyadenylate-specific ribonuclease</fullName>
    </alternativeName>
</protein>
<dbReference type="GO" id="GO:0043487">
    <property type="term" value="P:regulation of RNA stability"/>
    <property type="evidence" value="ECO:0007669"/>
    <property type="project" value="UniProtKB-ARBA"/>
</dbReference>
<keyword evidence="16" id="KW-0007">Acetylation</keyword>
<evidence type="ECO:0000256" key="19">
    <source>
        <dbReference type="ARBA" id="ARBA00031923"/>
    </source>
</evidence>